<gene>
    <name evidence="1" type="ORF">NDU88_000730</name>
</gene>
<feature type="non-terminal residue" evidence="1">
    <location>
        <position position="49"/>
    </location>
</feature>
<comment type="caution">
    <text evidence="1">The sequence shown here is derived from an EMBL/GenBank/DDBJ whole genome shotgun (WGS) entry which is preliminary data.</text>
</comment>
<accession>A0AAV7NAD4</accession>
<dbReference type="AlphaFoldDB" id="A0AAV7NAD4"/>
<evidence type="ECO:0000313" key="1">
    <source>
        <dbReference type="EMBL" id="KAJ1112466.1"/>
    </source>
</evidence>
<sequence>LWMLQLDYSLSMPVDLKNASGNRNVLFLYMKQNKSICNIILRNKNCNIG</sequence>
<name>A0AAV7NAD4_PLEWA</name>
<reference evidence="1" key="1">
    <citation type="journal article" date="2022" name="bioRxiv">
        <title>Sequencing and chromosome-scale assembly of the giantPleurodeles waltlgenome.</title>
        <authorList>
            <person name="Brown T."/>
            <person name="Elewa A."/>
            <person name="Iarovenko S."/>
            <person name="Subramanian E."/>
            <person name="Araus A.J."/>
            <person name="Petzold A."/>
            <person name="Susuki M."/>
            <person name="Suzuki K.-i.T."/>
            <person name="Hayashi T."/>
            <person name="Toyoda A."/>
            <person name="Oliveira C."/>
            <person name="Osipova E."/>
            <person name="Leigh N.D."/>
            <person name="Simon A."/>
            <person name="Yun M.H."/>
        </authorList>
    </citation>
    <scope>NUCLEOTIDE SEQUENCE</scope>
    <source>
        <strain evidence="1">20211129_DDA</strain>
        <tissue evidence="1">Liver</tissue>
    </source>
</reference>
<dbReference type="EMBL" id="JANPWB010000012">
    <property type="protein sequence ID" value="KAJ1112466.1"/>
    <property type="molecule type" value="Genomic_DNA"/>
</dbReference>
<protein>
    <submittedName>
        <fullName evidence="1">Uncharacterized protein</fullName>
    </submittedName>
</protein>
<dbReference type="Proteomes" id="UP001066276">
    <property type="component" value="Chromosome 8"/>
</dbReference>
<organism evidence="1 2">
    <name type="scientific">Pleurodeles waltl</name>
    <name type="common">Iberian ribbed newt</name>
    <dbReference type="NCBI Taxonomy" id="8319"/>
    <lineage>
        <taxon>Eukaryota</taxon>
        <taxon>Metazoa</taxon>
        <taxon>Chordata</taxon>
        <taxon>Craniata</taxon>
        <taxon>Vertebrata</taxon>
        <taxon>Euteleostomi</taxon>
        <taxon>Amphibia</taxon>
        <taxon>Batrachia</taxon>
        <taxon>Caudata</taxon>
        <taxon>Salamandroidea</taxon>
        <taxon>Salamandridae</taxon>
        <taxon>Pleurodelinae</taxon>
        <taxon>Pleurodeles</taxon>
    </lineage>
</organism>
<feature type="non-terminal residue" evidence="1">
    <location>
        <position position="1"/>
    </location>
</feature>
<proteinExistence type="predicted"/>
<keyword evidence="2" id="KW-1185">Reference proteome</keyword>
<evidence type="ECO:0000313" key="2">
    <source>
        <dbReference type="Proteomes" id="UP001066276"/>
    </source>
</evidence>